<reference evidence="7" key="1">
    <citation type="submission" date="2022-10" db="EMBL/GenBank/DDBJ databases">
        <title>Genome assembly of Pristionchus species.</title>
        <authorList>
            <person name="Yoshida K."/>
            <person name="Sommer R.J."/>
        </authorList>
    </citation>
    <scope>NUCLEOTIDE SEQUENCE [LARGE SCALE GENOMIC DNA]</scope>
    <source>
        <strain evidence="7">RS5460</strain>
    </source>
</reference>
<dbReference type="PROSITE" id="PS50181">
    <property type="entry name" value="FBOX"/>
    <property type="match status" value="1"/>
</dbReference>
<dbReference type="GO" id="GO:0005737">
    <property type="term" value="C:cytoplasm"/>
    <property type="evidence" value="ECO:0007669"/>
    <property type="project" value="TreeGrafter"/>
</dbReference>
<evidence type="ECO:0000259" key="5">
    <source>
        <dbReference type="PROSITE" id="PS50181"/>
    </source>
</evidence>
<feature type="non-terminal residue" evidence="6">
    <location>
        <position position="249"/>
    </location>
</feature>
<evidence type="ECO:0000313" key="6">
    <source>
        <dbReference type="EMBL" id="GMR53579.1"/>
    </source>
</evidence>
<dbReference type="GO" id="GO:0005634">
    <property type="term" value="C:nucleus"/>
    <property type="evidence" value="ECO:0007669"/>
    <property type="project" value="UniProtKB-SubCell"/>
</dbReference>
<dbReference type="PANTHER" id="PTHR13123:SF7">
    <property type="entry name" value="LD30288P"/>
    <property type="match status" value="1"/>
</dbReference>
<feature type="domain" description="F-box" evidence="5">
    <location>
        <begin position="118"/>
        <end position="166"/>
    </location>
</feature>
<dbReference type="GO" id="GO:0016567">
    <property type="term" value="P:protein ubiquitination"/>
    <property type="evidence" value="ECO:0007669"/>
    <property type="project" value="TreeGrafter"/>
</dbReference>
<organism evidence="6 7">
    <name type="scientific">Pristionchus mayeri</name>
    <dbReference type="NCBI Taxonomy" id="1317129"/>
    <lineage>
        <taxon>Eukaryota</taxon>
        <taxon>Metazoa</taxon>
        <taxon>Ecdysozoa</taxon>
        <taxon>Nematoda</taxon>
        <taxon>Chromadorea</taxon>
        <taxon>Rhabditida</taxon>
        <taxon>Rhabditina</taxon>
        <taxon>Diplogasteromorpha</taxon>
        <taxon>Diplogasteroidea</taxon>
        <taxon>Neodiplogasteridae</taxon>
        <taxon>Pristionchus</taxon>
    </lineage>
</organism>
<sequence>MSEAFHRLDLARAVSDIRRFSYVCKVVSILVEEKLRNLSATARKSLLSIITAIVVRASEEDLDVSTTRRLLNTFNDGLEGHLYGSPQLTAKHQIRVGSLLDAVSAVDPRPFHETDPSGITFLDLPRELMNLVMRRLSDSDSLIQVSKSHQVFAHIVDSEMSTWKRLVYFHFSPPHIDMARKCFGSMTWRDTFFYLKKMHGLREVYADVIHICCHCKALFWKCLGHPCLRPSSPSVRVTPQQFVEMLLFL</sequence>
<dbReference type="AlphaFoldDB" id="A0AAN5I6T3"/>
<comment type="subcellular location">
    <subcellularLocation>
        <location evidence="1">Nucleus</location>
    </subcellularLocation>
</comment>
<gene>
    <name evidence="6" type="ORF">PMAYCL1PPCAC_23774</name>
</gene>
<dbReference type="EMBL" id="BTRK01000005">
    <property type="protein sequence ID" value="GMR53579.1"/>
    <property type="molecule type" value="Genomic_DNA"/>
</dbReference>
<dbReference type="Proteomes" id="UP001328107">
    <property type="component" value="Unassembled WGS sequence"/>
</dbReference>
<name>A0AAN5I6T3_9BILA</name>
<dbReference type="SUPFAM" id="SSF81383">
    <property type="entry name" value="F-box domain"/>
    <property type="match status" value="1"/>
</dbReference>
<dbReference type="GO" id="GO:0019005">
    <property type="term" value="C:SCF ubiquitin ligase complex"/>
    <property type="evidence" value="ECO:0007669"/>
    <property type="project" value="TreeGrafter"/>
</dbReference>
<dbReference type="InterPro" id="IPR001810">
    <property type="entry name" value="F-box_dom"/>
</dbReference>
<keyword evidence="7" id="KW-1185">Reference proteome</keyword>
<dbReference type="PANTHER" id="PTHR13123">
    <property type="entry name" value="LD30288P"/>
    <property type="match status" value="1"/>
</dbReference>
<evidence type="ECO:0000256" key="3">
    <source>
        <dbReference type="ARBA" id="ARBA00022786"/>
    </source>
</evidence>
<dbReference type="InterPro" id="IPR036047">
    <property type="entry name" value="F-box-like_dom_sf"/>
</dbReference>
<evidence type="ECO:0000313" key="7">
    <source>
        <dbReference type="Proteomes" id="UP001328107"/>
    </source>
</evidence>
<accession>A0AAN5I6T3</accession>
<protein>
    <recommendedName>
        <fullName evidence="5">F-box domain-containing protein</fullName>
    </recommendedName>
</protein>
<comment type="pathway">
    <text evidence="2">Protein modification; protein ubiquitination.</text>
</comment>
<comment type="caution">
    <text evidence="6">The sequence shown here is derived from an EMBL/GenBank/DDBJ whole genome shotgun (WGS) entry which is preliminary data.</text>
</comment>
<keyword evidence="3" id="KW-0833">Ubl conjugation pathway</keyword>
<proteinExistence type="predicted"/>
<dbReference type="InterPro" id="IPR040394">
    <property type="entry name" value="FBX25/32"/>
</dbReference>
<evidence type="ECO:0000256" key="2">
    <source>
        <dbReference type="ARBA" id="ARBA00004906"/>
    </source>
</evidence>
<evidence type="ECO:0000256" key="1">
    <source>
        <dbReference type="ARBA" id="ARBA00004123"/>
    </source>
</evidence>
<evidence type="ECO:0000256" key="4">
    <source>
        <dbReference type="ARBA" id="ARBA00023242"/>
    </source>
</evidence>
<keyword evidence="4" id="KW-0539">Nucleus</keyword>